<dbReference type="EMBL" id="MFUA01000007">
    <property type="protein sequence ID" value="OGI77490.1"/>
    <property type="molecule type" value="Genomic_DNA"/>
</dbReference>
<name>A0A1F6W6E3_9BACT</name>
<gene>
    <name evidence="2" type="ORF">A3B85_01375</name>
</gene>
<accession>A0A1F6W6E3</accession>
<dbReference type="Proteomes" id="UP000178374">
    <property type="component" value="Unassembled WGS sequence"/>
</dbReference>
<evidence type="ECO:0000313" key="2">
    <source>
        <dbReference type="EMBL" id="OGI77490.1"/>
    </source>
</evidence>
<organism evidence="2 3">
    <name type="scientific">Candidatus Nomurabacteria bacterium RIFCSPHIGHO2_02_FULL_37_13</name>
    <dbReference type="NCBI Taxonomy" id="1801750"/>
    <lineage>
        <taxon>Bacteria</taxon>
        <taxon>Candidatus Nomuraibacteriota</taxon>
    </lineage>
</organism>
<protein>
    <recommendedName>
        <fullName evidence="4">DUF454 domain-containing protein</fullName>
    </recommendedName>
</protein>
<sequence length="82" mass="9475">MQKKVKKVLILTVGIIFILLGLVGLVLPFLQGIIFLAIGFILISLCFPKIRLWVNKHTKKYPHLFAVIEKIEKWMIKFIGEI</sequence>
<feature type="transmembrane region" description="Helical" evidence="1">
    <location>
        <begin position="33"/>
        <end position="54"/>
    </location>
</feature>
<evidence type="ECO:0000256" key="1">
    <source>
        <dbReference type="SAM" id="Phobius"/>
    </source>
</evidence>
<evidence type="ECO:0008006" key="4">
    <source>
        <dbReference type="Google" id="ProtNLM"/>
    </source>
</evidence>
<evidence type="ECO:0000313" key="3">
    <source>
        <dbReference type="Proteomes" id="UP000178374"/>
    </source>
</evidence>
<keyword evidence="1" id="KW-0472">Membrane</keyword>
<proteinExistence type="predicted"/>
<comment type="caution">
    <text evidence="2">The sequence shown here is derived from an EMBL/GenBank/DDBJ whole genome shotgun (WGS) entry which is preliminary data.</text>
</comment>
<dbReference type="AlphaFoldDB" id="A0A1F6W6E3"/>
<keyword evidence="1" id="KW-0812">Transmembrane</keyword>
<keyword evidence="1" id="KW-1133">Transmembrane helix</keyword>
<feature type="transmembrane region" description="Helical" evidence="1">
    <location>
        <begin position="7"/>
        <end position="27"/>
    </location>
</feature>
<reference evidence="2 3" key="1">
    <citation type="journal article" date="2016" name="Nat. Commun.">
        <title>Thousands of microbial genomes shed light on interconnected biogeochemical processes in an aquifer system.</title>
        <authorList>
            <person name="Anantharaman K."/>
            <person name="Brown C.T."/>
            <person name="Hug L.A."/>
            <person name="Sharon I."/>
            <person name="Castelle C.J."/>
            <person name="Probst A.J."/>
            <person name="Thomas B.C."/>
            <person name="Singh A."/>
            <person name="Wilkins M.J."/>
            <person name="Karaoz U."/>
            <person name="Brodie E.L."/>
            <person name="Williams K.H."/>
            <person name="Hubbard S.S."/>
            <person name="Banfield J.F."/>
        </authorList>
    </citation>
    <scope>NUCLEOTIDE SEQUENCE [LARGE SCALE GENOMIC DNA]</scope>
</reference>